<evidence type="ECO:0000313" key="3">
    <source>
        <dbReference type="Proteomes" id="UP000053815"/>
    </source>
</evidence>
<proteinExistence type="predicted"/>
<dbReference type="GO" id="GO:0015074">
    <property type="term" value="P:DNA integration"/>
    <property type="evidence" value="ECO:0007669"/>
    <property type="project" value="InterPro"/>
</dbReference>
<dbReference type="OrthoDB" id="2430155at2759"/>
<dbReference type="GO" id="GO:0003677">
    <property type="term" value="F:DNA binding"/>
    <property type="evidence" value="ECO:0007669"/>
    <property type="project" value="InterPro"/>
</dbReference>
<dbReference type="Pfam" id="PF01498">
    <property type="entry name" value="HTH_Tnp_Tc3_2"/>
    <property type="match status" value="1"/>
</dbReference>
<feature type="domain" description="Transposase Tc1-like" evidence="1">
    <location>
        <begin position="39"/>
        <end position="106"/>
    </location>
</feature>
<dbReference type="Proteomes" id="UP000053815">
    <property type="component" value="Unassembled WGS sequence"/>
</dbReference>
<dbReference type="InterPro" id="IPR002492">
    <property type="entry name" value="Transposase_Tc1-like"/>
</dbReference>
<keyword evidence="3" id="KW-1185">Reference proteome</keyword>
<reference evidence="2" key="1">
    <citation type="submission" date="2014-09" db="EMBL/GenBank/DDBJ databases">
        <title>Draft genome sequence of an oleaginous Mucoromycotina fungus Mucor ambiguus NBRC6742.</title>
        <authorList>
            <person name="Takeda I."/>
            <person name="Yamane N."/>
            <person name="Morita T."/>
            <person name="Tamano K."/>
            <person name="Machida M."/>
            <person name="Baker S."/>
            <person name="Koike H."/>
        </authorList>
    </citation>
    <scope>NUCLEOTIDE SEQUENCE</scope>
    <source>
        <strain evidence="2">NBRC 6742</strain>
    </source>
</reference>
<dbReference type="EMBL" id="DF836374">
    <property type="protein sequence ID" value="GAN05220.1"/>
    <property type="molecule type" value="Genomic_DNA"/>
</dbReference>
<sequence length="115" mass="13068">MDQNYTCRDRAYLRGLRDGGMPVKQIVEKTGVSSSGVGKRALRVQVKKDRRMTLAEIIKNCADQVSICVIRNALHEGKLFNRVAKKKPYLRIEHVCNPLALASEYKGWAVEDYET</sequence>
<organism evidence="2">
    <name type="scientific">Mucor ambiguus</name>
    <dbReference type="NCBI Taxonomy" id="91626"/>
    <lineage>
        <taxon>Eukaryota</taxon>
        <taxon>Fungi</taxon>
        <taxon>Fungi incertae sedis</taxon>
        <taxon>Mucoromycota</taxon>
        <taxon>Mucoromycotina</taxon>
        <taxon>Mucoromycetes</taxon>
        <taxon>Mucorales</taxon>
        <taxon>Mucorineae</taxon>
        <taxon>Mucoraceae</taxon>
        <taxon>Mucor</taxon>
    </lineage>
</organism>
<name>A0A0C9LUL2_9FUNG</name>
<protein>
    <recommendedName>
        <fullName evidence="1">Transposase Tc1-like domain-containing protein</fullName>
    </recommendedName>
</protein>
<gene>
    <name evidence="2" type="ORF">MAM1_0085d04689</name>
</gene>
<evidence type="ECO:0000313" key="2">
    <source>
        <dbReference type="EMBL" id="GAN05220.1"/>
    </source>
</evidence>
<dbReference type="AlphaFoldDB" id="A0A0C9LUL2"/>
<evidence type="ECO:0000259" key="1">
    <source>
        <dbReference type="Pfam" id="PF01498"/>
    </source>
</evidence>
<accession>A0A0C9LUL2</accession>
<dbReference type="GO" id="GO:0006313">
    <property type="term" value="P:DNA transposition"/>
    <property type="evidence" value="ECO:0007669"/>
    <property type="project" value="InterPro"/>
</dbReference>